<name>A0ABX7GX05_9GAMM</name>
<feature type="chain" id="PRO_5047545753" evidence="3">
    <location>
        <begin position="24"/>
        <end position="177"/>
    </location>
</feature>
<feature type="repeat" description="TPR" evidence="1">
    <location>
        <begin position="65"/>
        <end position="98"/>
    </location>
</feature>
<dbReference type="InterPro" id="IPR019734">
    <property type="entry name" value="TPR_rpt"/>
</dbReference>
<dbReference type="Pfam" id="PF13432">
    <property type="entry name" value="TPR_16"/>
    <property type="match status" value="1"/>
</dbReference>
<dbReference type="InterPro" id="IPR011990">
    <property type="entry name" value="TPR-like_helical_dom_sf"/>
</dbReference>
<dbReference type="SMART" id="SM00028">
    <property type="entry name" value="TPR"/>
    <property type="match status" value="1"/>
</dbReference>
<gene>
    <name evidence="4" type="ORF">ISN74_03085</name>
</gene>
<evidence type="ECO:0000256" key="3">
    <source>
        <dbReference type="SAM" id="SignalP"/>
    </source>
</evidence>
<keyword evidence="1" id="KW-0802">TPR repeat</keyword>
<evidence type="ECO:0000313" key="4">
    <source>
        <dbReference type="EMBL" id="QRN54384.1"/>
    </source>
</evidence>
<sequence>MMIHTRIVRVIALAALLAGCATSVPKQMESIVATQREADDAYAHGDMPLALQRYQSLTKALPKEASYWFRLGNVQFKLMQPDAAIASYQQAITLRPGYTEALYNLGIVRLRLAQAAFVQASRQNAAHDPLAERSAHFAYDIAILTNPTAAALHTDEPATATSSAQAPTSVQQRGAAQ</sequence>
<dbReference type="EMBL" id="CP064030">
    <property type="protein sequence ID" value="QRN54384.1"/>
    <property type="molecule type" value="Genomic_DNA"/>
</dbReference>
<organism evidence="4 5">
    <name type="scientific">Dyella caseinilytica</name>
    <dbReference type="NCBI Taxonomy" id="1849581"/>
    <lineage>
        <taxon>Bacteria</taxon>
        <taxon>Pseudomonadati</taxon>
        <taxon>Pseudomonadota</taxon>
        <taxon>Gammaproteobacteria</taxon>
        <taxon>Lysobacterales</taxon>
        <taxon>Rhodanobacteraceae</taxon>
        <taxon>Dyella</taxon>
    </lineage>
</organism>
<dbReference type="PROSITE" id="PS51257">
    <property type="entry name" value="PROKAR_LIPOPROTEIN"/>
    <property type="match status" value="1"/>
</dbReference>
<dbReference type="PROSITE" id="PS50005">
    <property type="entry name" value="TPR"/>
    <property type="match status" value="1"/>
</dbReference>
<feature type="compositionally biased region" description="Low complexity" evidence="2">
    <location>
        <begin position="157"/>
        <end position="177"/>
    </location>
</feature>
<feature type="region of interest" description="Disordered" evidence="2">
    <location>
        <begin position="155"/>
        <end position="177"/>
    </location>
</feature>
<evidence type="ECO:0000256" key="1">
    <source>
        <dbReference type="PROSITE-ProRule" id="PRU00339"/>
    </source>
</evidence>
<dbReference type="RefSeq" id="WP_188797300.1">
    <property type="nucleotide sequence ID" value="NZ_BMIZ01000001.1"/>
</dbReference>
<proteinExistence type="predicted"/>
<dbReference type="Gene3D" id="1.25.40.10">
    <property type="entry name" value="Tetratricopeptide repeat domain"/>
    <property type="match status" value="1"/>
</dbReference>
<keyword evidence="3" id="KW-0732">Signal</keyword>
<keyword evidence="5" id="KW-1185">Reference proteome</keyword>
<accession>A0ABX7GX05</accession>
<evidence type="ECO:0000256" key="2">
    <source>
        <dbReference type="SAM" id="MobiDB-lite"/>
    </source>
</evidence>
<dbReference type="Proteomes" id="UP000663181">
    <property type="component" value="Chromosome"/>
</dbReference>
<reference evidence="4 5" key="1">
    <citation type="submission" date="2020-10" db="EMBL/GenBank/DDBJ databases">
        <title>Phylogeny of dyella-like bacteria.</title>
        <authorList>
            <person name="Fu J."/>
        </authorList>
    </citation>
    <scope>NUCLEOTIDE SEQUENCE [LARGE SCALE GENOMIC DNA]</scope>
    <source>
        <strain evidence="4 5">DHOB09</strain>
    </source>
</reference>
<dbReference type="SUPFAM" id="SSF48452">
    <property type="entry name" value="TPR-like"/>
    <property type="match status" value="1"/>
</dbReference>
<feature type="signal peptide" evidence="3">
    <location>
        <begin position="1"/>
        <end position="23"/>
    </location>
</feature>
<protein>
    <submittedName>
        <fullName evidence="4">Tetratricopeptide repeat protein</fullName>
    </submittedName>
</protein>
<evidence type="ECO:0000313" key="5">
    <source>
        <dbReference type="Proteomes" id="UP000663181"/>
    </source>
</evidence>